<dbReference type="PANTHER" id="PTHR33154">
    <property type="entry name" value="TRANSCRIPTIONAL REGULATOR, ARSR FAMILY"/>
    <property type="match status" value="1"/>
</dbReference>
<organism evidence="5 6">
    <name type="scientific">Candidatus Giovannonibacteria bacterium RIFCSPHIGHO2_01_FULL_45_23</name>
    <dbReference type="NCBI Taxonomy" id="1798325"/>
    <lineage>
        <taxon>Bacteria</taxon>
        <taxon>Candidatus Giovannoniibacteriota</taxon>
    </lineage>
</organism>
<keyword evidence="3" id="KW-0804">Transcription</keyword>
<dbReference type="GO" id="GO:0003700">
    <property type="term" value="F:DNA-binding transcription factor activity"/>
    <property type="evidence" value="ECO:0007669"/>
    <property type="project" value="InterPro"/>
</dbReference>
<dbReference type="EMBL" id="MFHD01000021">
    <property type="protein sequence ID" value="OGF62202.1"/>
    <property type="molecule type" value="Genomic_DNA"/>
</dbReference>
<protein>
    <recommendedName>
        <fullName evidence="4">HTH arsR-type domain-containing protein</fullName>
    </recommendedName>
</protein>
<evidence type="ECO:0000313" key="5">
    <source>
        <dbReference type="EMBL" id="OGF62202.1"/>
    </source>
</evidence>
<dbReference type="InterPro" id="IPR001845">
    <property type="entry name" value="HTH_ArsR_DNA-bd_dom"/>
</dbReference>
<reference evidence="5 6" key="1">
    <citation type="journal article" date="2016" name="Nat. Commun.">
        <title>Thousands of microbial genomes shed light on interconnected biogeochemical processes in an aquifer system.</title>
        <authorList>
            <person name="Anantharaman K."/>
            <person name="Brown C.T."/>
            <person name="Hug L.A."/>
            <person name="Sharon I."/>
            <person name="Castelle C.J."/>
            <person name="Probst A.J."/>
            <person name="Thomas B.C."/>
            <person name="Singh A."/>
            <person name="Wilkins M.J."/>
            <person name="Karaoz U."/>
            <person name="Brodie E.L."/>
            <person name="Williams K.H."/>
            <person name="Hubbard S.S."/>
            <person name="Banfield J.F."/>
        </authorList>
    </citation>
    <scope>NUCLEOTIDE SEQUENCE [LARGE SCALE GENOMIC DNA]</scope>
</reference>
<evidence type="ECO:0000256" key="2">
    <source>
        <dbReference type="ARBA" id="ARBA00023125"/>
    </source>
</evidence>
<dbReference type="InterPro" id="IPR036388">
    <property type="entry name" value="WH-like_DNA-bd_sf"/>
</dbReference>
<dbReference type="GO" id="GO:0003677">
    <property type="term" value="F:DNA binding"/>
    <property type="evidence" value="ECO:0007669"/>
    <property type="project" value="UniProtKB-KW"/>
</dbReference>
<dbReference type="AlphaFoldDB" id="A0A1F5VFJ2"/>
<name>A0A1F5VFJ2_9BACT</name>
<keyword evidence="1" id="KW-0805">Transcription regulation</keyword>
<keyword evidence="2" id="KW-0238">DNA-binding</keyword>
<dbReference type="SMART" id="SM00418">
    <property type="entry name" value="HTH_ARSR"/>
    <property type="match status" value="1"/>
</dbReference>
<evidence type="ECO:0000313" key="6">
    <source>
        <dbReference type="Proteomes" id="UP000179251"/>
    </source>
</evidence>
<dbReference type="Proteomes" id="UP000179251">
    <property type="component" value="Unassembled WGS sequence"/>
</dbReference>
<accession>A0A1F5VFJ2</accession>
<dbReference type="Pfam" id="PF01022">
    <property type="entry name" value="HTH_5"/>
    <property type="match status" value="1"/>
</dbReference>
<dbReference type="PRINTS" id="PR00778">
    <property type="entry name" value="HTHARSR"/>
</dbReference>
<dbReference type="InterPro" id="IPR051081">
    <property type="entry name" value="HTH_MetalResp_TranReg"/>
</dbReference>
<dbReference type="InterPro" id="IPR011991">
    <property type="entry name" value="ArsR-like_HTH"/>
</dbReference>
<dbReference type="PANTHER" id="PTHR33154:SF33">
    <property type="entry name" value="TRANSCRIPTIONAL REPRESSOR SDPR"/>
    <property type="match status" value="1"/>
</dbReference>
<proteinExistence type="predicted"/>
<feature type="domain" description="HTH arsR-type" evidence="4">
    <location>
        <begin position="1"/>
        <end position="87"/>
    </location>
</feature>
<dbReference type="Gene3D" id="1.10.10.10">
    <property type="entry name" value="Winged helix-like DNA-binding domain superfamily/Winged helix DNA-binding domain"/>
    <property type="match status" value="1"/>
</dbReference>
<evidence type="ECO:0000256" key="3">
    <source>
        <dbReference type="ARBA" id="ARBA00023163"/>
    </source>
</evidence>
<evidence type="ECO:0000259" key="4">
    <source>
        <dbReference type="PROSITE" id="PS50987"/>
    </source>
</evidence>
<gene>
    <name evidence="5" type="ORF">A2834_01025</name>
</gene>
<dbReference type="SUPFAM" id="SSF46785">
    <property type="entry name" value="Winged helix' DNA-binding domain"/>
    <property type="match status" value="1"/>
</dbReference>
<comment type="caution">
    <text evidence="5">The sequence shown here is derived from an EMBL/GenBank/DDBJ whole genome shotgun (WGS) entry which is preliminary data.</text>
</comment>
<sequence length="87" mass="9835">MKNLERLLKALANRRRLEILKVLKKEREGELSVGEIAERIGLSFKATSRHLSILIGADILEKEQRGLRVFYKLAASDKIAKHVVAAL</sequence>
<evidence type="ECO:0000256" key="1">
    <source>
        <dbReference type="ARBA" id="ARBA00023015"/>
    </source>
</evidence>
<dbReference type="CDD" id="cd00090">
    <property type="entry name" value="HTH_ARSR"/>
    <property type="match status" value="1"/>
</dbReference>
<dbReference type="STRING" id="1798325.A2834_01025"/>
<dbReference type="PROSITE" id="PS50987">
    <property type="entry name" value="HTH_ARSR_2"/>
    <property type="match status" value="1"/>
</dbReference>
<dbReference type="InterPro" id="IPR036390">
    <property type="entry name" value="WH_DNA-bd_sf"/>
</dbReference>
<dbReference type="NCBIfam" id="NF033788">
    <property type="entry name" value="HTH_metalloreg"/>
    <property type="match status" value="1"/>
</dbReference>